<evidence type="ECO:0008006" key="2">
    <source>
        <dbReference type="Google" id="ProtNLM"/>
    </source>
</evidence>
<gene>
    <name evidence="1" type="ORF">G8V49_005039</name>
</gene>
<sequence>MTQSGSQIIVGAGVSGKQENSFWERWRKVAQYERRNEKATVKVNTLYQEYEQQVMPHDRKMGETRCRWLRHLMSFLDSKELKRKDRQLLFEYVDEQLSQMQDFPFFYDPQMLRSLTEYLDHHGETLFRKERKQVLDQICHEFSLMMKATFGEDVDIPHSQLREALNSGSREAMEQLFEQLREEYVANQTGREDAPGGKEQEWQDFEFNYSPDENDSTSTIREIFRGSQLSKIYRQIARVVHPDREQDLLKKEEKHRLMQQLVKARKEGDVVTLVTMYGEFVPDGDILLDSEALEHVDHLLSMRLRELNHVHRDIFHGQGFKTCVWKQFSASSKKQTREKMTRYIRDVHNGIKQVEKDIQHFNTPRKVVTFIHSVYREFR</sequence>
<evidence type="ECO:0000313" key="1">
    <source>
        <dbReference type="EMBL" id="HAG2212683.1"/>
    </source>
</evidence>
<reference evidence="1" key="1">
    <citation type="journal article" date="2018" name="Genome Biol.">
        <title>SKESA: strategic k-mer extension for scrupulous assemblies.</title>
        <authorList>
            <person name="Souvorov A."/>
            <person name="Agarwala R."/>
            <person name="Lipman D.J."/>
        </authorList>
    </citation>
    <scope>NUCLEOTIDE SEQUENCE</scope>
    <source>
        <strain evidence="1">MA.CK_98/00005752</strain>
    </source>
</reference>
<protein>
    <recommendedName>
        <fullName evidence="2">J domain-containing protein</fullName>
    </recommendedName>
</protein>
<comment type="caution">
    <text evidence="1">The sequence shown here is derived from an EMBL/GenBank/DDBJ whole genome shotgun (WGS) entry which is preliminary data.</text>
</comment>
<proteinExistence type="predicted"/>
<reference evidence="1" key="2">
    <citation type="submission" date="2020-02" db="EMBL/GenBank/DDBJ databases">
        <authorList>
            <consortium name="NCBI Pathogen Detection Project"/>
        </authorList>
    </citation>
    <scope>NUCLEOTIDE SEQUENCE</scope>
    <source>
        <strain evidence="1">MA.CK_98/00005752</strain>
    </source>
</reference>
<organism evidence="1">
    <name type="scientific">Salmonella enterica</name>
    <name type="common">Salmonella choleraesuis</name>
    <dbReference type="NCBI Taxonomy" id="28901"/>
    <lineage>
        <taxon>Bacteria</taxon>
        <taxon>Pseudomonadati</taxon>
        <taxon>Pseudomonadota</taxon>
        <taxon>Gammaproteobacteria</taxon>
        <taxon>Enterobacterales</taxon>
        <taxon>Enterobacteriaceae</taxon>
        <taxon>Salmonella</taxon>
    </lineage>
</organism>
<accession>A0A759WHP8</accession>
<dbReference type="AlphaFoldDB" id="A0A759WHP8"/>
<name>A0A759WHP8_SALER</name>
<dbReference type="EMBL" id="DAAXQP010000019">
    <property type="protein sequence ID" value="HAG2212683.1"/>
    <property type="molecule type" value="Genomic_DNA"/>
</dbReference>